<comment type="caution">
    <text evidence="2">The sequence shown here is derived from an EMBL/GenBank/DDBJ whole genome shotgun (WGS) entry which is preliminary data.</text>
</comment>
<sequence length="80" mass="9282">MTPQDIGRLILLERKKKGWTQAMLGDRAGISRQTVSKIEQGRWTSVAMASFYRMIAALDLELDLVHVQRKRLWTPEELLE</sequence>
<proteinExistence type="predicted"/>
<dbReference type="InterPro" id="IPR001387">
    <property type="entry name" value="Cro/C1-type_HTH"/>
</dbReference>
<dbReference type="EMBL" id="DSUH01000104">
    <property type="protein sequence ID" value="HGU32127.1"/>
    <property type="molecule type" value="Genomic_DNA"/>
</dbReference>
<protein>
    <submittedName>
        <fullName evidence="2">Helix-turn-helix domain-containing protein</fullName>
    </submittedName>
</protein>
<dbReference type="AlphaFoldDB" id="A0A7C4MNN1"/>
<dbReference type="Gene3D" id="1.10.260.40">
    <property type="entry name" value="lambda repressor-like DNA-binding domains"/>
    <property type="match status" value="1"/>
</dbReference>
<dbReference type="Pfam" id="PF01381">
    <property type="entry name" value="HTH_3"/>
    <property type="match status" value="1"/>
</dbReference>
<dbReference type="GO" id="GO:0003677">
    <property type="term" value="F:DNA binding"/>
    <property type="evidence" value="ECO:0007669"/>
    <property type="project" value="InterPro"/>
</dbReference>
<reference evidence="2" key="1">
    <citation type="journal article" date="2020" name="mSystems">
        <title>Genome- and Community-Level Interaction Insights into Carbon Utilization and Element Cycling Functions of Hydrothermarchaeota in Hydrothermal Sediment.</title>
        <authorList>
            <person name="Zhou Z."/>
            <person name="Liu Y."/>
            <person name="Xu W."/>
            <person name="Pan J."/>
            <person name="Luo Z.H."/>
            <person name="Li M."/>
        </authorList>
    </citation>
    <scope>NUCLEOTIDE SEQUENCE [LARGE SCALE GENOMIC DNA]</scope>
    <source>
        <strain evidence="2">SpSt-477</strain>
    </source>
</reference>
<accession>A0A7C4MNN1</accession>
<organism evidence="2">
    <name type="scientific">Desulfatirhabdium butyrativorans</name>
    <dbReference type="NCBI Taxonomy" id="340467"/>
    <lineage>
        <taxon>Bacteria</taxon>
        <taxon>Pseudomonadati</taxon>
        <taxon>Thermodesulfobacteriota</taxon>
        <taxon>Desulfobacteria</taxon>
        <taxon>Desulfobacterales</taxon>
        <taxon>Desulfatirhabdiaceae</taxon>
        <taxon>Desulfatirhabdium</taxon>
    </lineage>
</organism>
<dbReference type="InterPro" id="IPR010982">
    <property type="entry name" value="Lambda_DNA-bd_dom_sf"/>
</dbReference>
<dbReference type="SMART" id="SM00530">
    <property type="entry name" value="HTH_XRE"/>
    <property type="match status" value="1"/>
</dbReference>
<gene>
    <name evidence="2" type="ORF">ENS29_04640</name>
</gene>
<dbReference type="SUPFAM" id="SSF47413">
    <property type="entry name" value="lambda repressor-like DNA-binding domains"/>
    <property type="match status" value="1"/>
</dbReference>
<dbReference type="PROSITE" id="PS50943">
    <property type="entry name" value="HTH_CROC1"/>
    <property type="match status" value="1"/>
</dbReference>
<name>A0A7C4MNN1_9BACT</name>
<evidence type="ECO:0000313" key="2">
    <source>
        <dbReference type="EMBL" id="HGU32127.1"/>
    </source>
</evidence>
<evidence type="ECO:0000259" key="1">
    <source>
        <dbReference type="PROSITE" id="PS50943"/>
    </source>
</evidence>
<dbReference type="CDD" id="cd00093">
    <property type="entry name" value="HTH_XRE"/>
    <property type="match status" value="1"/>
</dbReference>
<feature type="domain" description="HTH cro/C1-type" evidence="1">
    <location>
        <begin position="10"/>
        <end position="65"/>
    </location>
</feature>